<dbReference type="GO" id="GO:0019288">
    <property type="term" value="P:isopentenyl diphosphate biosynthetic process, methylerythritol 4-phosphate pathway"/>
    <property type="evidence" value="ECO:0007669"/>
    <property type="project" value="UniProtKB-UniRule"/>
</dbReference>
<accession>S3UX33</accession>
<feature type="binding site" evidence="7">
    <location>
        <position position="9"/>
    </location>
    <ligand>
        <name>a divalent metal cation</name>
        <dbReference type="ChEBI" id="CHEBI:60240"/>
    </ligand>
</feature>
<dbReference type="GO" id="GO:0046872">
    <property type="term" value="F:metal ion binding"/>
    <property type="evidence" value="ECO:0007669"/>
    <property type="project" value="UniProtKB-KW"/>
</dbReference>
<evidence type="ECO:0000256" key="6">
    <source>
        <dbReference type="ARBA" id="ARBA00023239"/>
    </source>
</evidence>
<proteinExistence type="inferred from homology"/>
<comment type="caution">
    <text evidence="7">Lacks conserved residue(s) required for the propagation of feature annotation.</text>
</comment>
<dbReference type="RefSeq" id="WP_016550304.1">
    <property type="nucleotide sequence ID" value="NZ_AKWZ02000010.1"/>
</dbReference>
<dbReference type="InterPro" id="IPR020555">
    <property type="entry name" value="MECDP_synthase_CS"/>
</dbReference>
<dbReference type="SUPFAM" id="SSF69765">
    <property type="entry name" value="IpsF-like"/>
    <property type="match status" value="1"/>
</dbReference>
<comment type="function">
    <text evidence="7">Involved in the biosynthesis of isopentenyl diphosphate (IPP) and dimethylallyl diphosphate (DMAPP), two major building blocks of isoprenoid compounds. Catalyzes the conversion of 4-diphosphocytidyl-2-C-methyl-D-erythritol 2-phosphate (CDP-ME2P) to 2-C-methyl-D-erythritol 2,4-cyclodiphosphate (ME-CPP) with a corresponding release of cytidine 5-monophosphate (CMP).</text>
</comment>
<dbReference type="EC" id="4.6.1.12" evidence="3 7"/>
<dbReference type="Pfam" id="PF02542">
    <property type="entry name" value="YgbB"/>
    <property type="match status" value="1"/>
</dbReference>
<evidence type="ECO:0000256" key="4">
    <source>
        <dbReference type="ARBA" id="ARBA00022723"/>
    </source>
</evidence>
<comment type="caution">
    <text evidence="10">The sequence shown here is derived from an EMBL/GenBank/DDBJ whole genome shotgun (WGS) entry which is preliminary data.</text>
</comment>
<feature type="domain" description="2-C-methyl-D-erythritol 2,4-cyclodiphosphate synthase" evidence="9">
    <location>
        <begin position="2"/>
        <end position="157"/>
    </location>
</feature>
<dbReference type="Gene3D" id="3.30.1330.50">
    <property type="entry name" value="2-C-methyl-D-erythritol 2,4-cyclodiphosphate synthase"/>
    <property type="match status" value="1"/>
</dbReference>
<dbReference type="GO" id="GO:0016114">
    <property type="term" value="P:terpenoid biosynthetic process"/>
    <property type="evidence" value="ECO:0007669"/>
    <property type="project" value="InterPro"/>
</dbReference>
<comment type="similarity">
    <text evidence="7 8">Belongs to the IspF family.</text>
</comment>
<dbReference type="PANTHER" id="PTHR43181">
    <property type="entry name" value="2-C-METHYL-D-ERYTHRITOL 2,4-CYCLODIPHOSPHATE SYNTHASE, CHLOROPLASTIC"/>
    <property type="match status" value="1"/>
</dbReference>
<dbReference type="OrthoDB" id="9804336at2"/>
<dbReference type="CDD" id="cd00554">
    <property type="entry name" value="MECDP_synthase"/>
    <property type="match status" value="1"/>
</dbReference>
<dbReference type="Proteomes" id="UP000014540">
    <property type="component" value="Unassembled WGS sequence"/>
</dbReference>
<evidence type="ECO:0000256" key="1">
    <source>
        <dbReference type="ARBA" id="ARBA00000200"/>
    </source>
</evidence>
<evidence type="ECO:0000256" key="7">
    <source>
        <dbReference type="HAMAP-Rule" id="MF_00107"/>
    </source>
</evidence>
<comment type="cofactor">
    <cofactor evidence="7">
        <name>a divalent metal cation</name>
        <dbReference type="ChEBI" id="CHEBI:60240"/>
    </cofactor>
    <text evidence="7">Binds 1 divalent metal cation per subunit.</text>
</comment>
<feature type="binding site" evidence="7">
    <location>
        <begin position="59"/>
        <end position="61"/>
    </location>
    <ligand>
        <name>4-CDP-2-C-methyl-D-erythritol 2-phosphate</name>
        <dbReference type="ChEBI" id="CHEBI:57919"/>
    </ligand>
</feature>
<evidence type="ECO:0000256" key="2">
    <source>
        <dbReference type="ARBA" id="ARBA00004709"/>
    </source>
</evidence>
<feature type="site" description="Transition state stabilizer" evidence="7">
    <location>
        <position position="136"/>
    </location>
</feature>
<feature type="binding site" evidence="7">
    <location>
        <begin position="64"/>
        <end position="68"/>
    </location>
    <ligand>
        <name>4-CDP-2-C-methyl-D-erythritol 2-phosphate</name>
        <dbReference type="ChEBI" id="CHEBI:57919"/>
    </ligand>
</feature>
<comment type="subunit">
    <text evidence="7">Homotrimer.</text>
</comment>
<comment type="catalytic activity">
    <reaction evidence="1 7 8">
        <text>4-CDP-2-C-methyl-D-erythritol 2-phosphate = 2-C-methyl-D-erythritol 2,4-cyclic diphosphate + CMP</text>
        <dbReference type="Rhea" id="RHEA:23864"/>
        <dbReference type="ChEBI" id="CHEBI:57919"/>
        <dbReference type="ChEBI" id="CHEBI:58483"/>
        <dbReference type="ChEBI" id="CHEBI:60377"/>
        <dbReference type="EC" id="4.6.1.12"/>
    </reaction>
</comment>
<dbReference type="EMBL" id="AKWZ02000010">
    <property type="protein sequence ID" value="EPG73833.1"/>
    <property type="molecule type" value="Genomic_DNA"/>
</dbReference>
<dbReference type="InterPro" id="IPR003526">
    <property type="entry name" value="MECDP_synthase"/>
</dbReference>
<evidence type="ECO:0000256" key="3">
    <source>
        <dbReference type="ARBA" id="ARBA00012579"/>
    </source>
</evidence>
<organism evidence="10 11">
    <name type="scientific">Leptospira fainei serovar Hurstbridge str. BUT 6</name>
    <dbReference type="NCBI Taxonomy" id="1193011"/>
    <lineage>
        <taxon>Bacteria</taxon>
        <taxon>Pseudomonadati</taxon>
        <taxon>Spirochaetota</taxon>
        <taxon>Spirochaetia</taxon>
        <taxon>Leptospirales</taxon>
        <taxon>Leptospiraceae</taxon>
        <taxon>Leptospira</taxon>
    </lineage>
</organism>
<evidence type="ECO:0000259" key="9">
    <source>
        <dbReference type="Pfam" id="PF02542"/>
    </source>
</evidence>
<comment type="pathway">
    <text evidence="2 7">Isoprenoid biosynthesis; isopentenyl diphosphate biosynthesis via DXP pathway; isopentenyl diphosphate from 1-deoxy-D-xylulose 5-phosphate: step 4/6.</text>
</comment>
<keyword evidence="4 7" id="KW-0479">Metal-binding</keyword>
<feature type="binding site" evidence="7">
    <location>
        <begin position="9"/>
        <end position="11"/>
    </location>
    <ligand>
        <name>4-CDP-2-C-methyl-D-erythritol 2-phosphate</name>
        <dbReference type="ChEBI" id="CHEBI:57919"/>
    </ligand>
</feature>
<dbReference type="NCBIfam" id="TIGR00151">
    <property type="entry name" value="ispF"/>
    <property type="match status" value="1"/>
</dbReference>
<evidence type="ECO:0000313" key="11">
    <source>
        <dbReference type="Proteomes" id="UP000014540"/>
    </source>
</evidence>
<feature type="site" description="Transition state stabilizer" evidence="7">
    <location>
        <position position="37"/>
    </location>
</feature>
<dbReference type="PANTHER" id="PTHR43181:SF1">
    <property type="entry name" value="2-C-METHYL-D-ERYTHRITOL 2,4-CYCLODIPHOSPHATE SYNTHASE, CHLOROPLASTIC"/>
    <property type="match status" value="1"/>
</dbReference>
<feature type="binding site" evidence="7">
    <location>
        <position position="145"/>
    </location>
    <ligand>
        <name>4-CDP-2-C-methyl-D-erythritol 2-phosphate</name>
        <dbReference type="ChEBI" id="CHEBI:57919"/>
    </ligand>
</feature>
<feature type="binding site" evidence="7">
    <location>
        <begin position="135"/>
        <end position="138"/>
    </location>
    <ligand>
        <name>4-CDP-2-C-methyl-D-erythritol 2-phosphate</name>
        <dbReference type="ChEBI" id="CHEBI:57919"/>
    </ligand>
</feature>
<keyword evidence="6 7" id="KW-0456">Lyase</keyword>
<name>S3UX33_9LEPT</name>
<keyword evidence="5 7" id="KW-0414">Isoprene biosynthesis</keyword>
<feature type="binding site" evidence="7">
    <location>
        <begin position="37"/>
        <end position="38"/>
    </location>
    <ligand>
        <name>4-CDP-2-C-methyl-D-erythritol 2-phosphate</name>
        <dbReference type="ChEBI" id="CHEBI:57919"/>
    </ligand>
</feature>
<dbReference type="STRING" id="1193011.LEP1GSC058_2790"/>
<evidence type="ECO:0000256" key="8">
    <source>
        <dbReference type="RuleBase" id="RU004395"/>
    </source>
</evidence>
<feature type="binding site" evidence="7">
    <location>
        <position position="45"/>
    </location>
    <ligand>
        <name>a divalent metal cation</name>
        <dbReference type="ChEBI" id="CHEBI:60240"/>
    </ligand>
</feature>
<reference evidence="10" key="1">
    <citation type="submission" date="2013-04" db="EMBL/GenBank/DDBJ databases">
        <authorList>
            <person name="Harkins D.M."/>
            <person name="Durkin A.S."/>
            <person name="Selengut J.D."/>
            <person name="Sanka R."/>
            <person name="DePew J."/>
            <person name="Purushe J."/>
            <person name="Ahmed A."/>
            <person name="van der Linden H."/>
            <person name="Goris M.G.A."/>
            <person name="Hartskeerl R.A."/>
            <person name="Vinetz J.M."/>
            <person name="Sutton G.G."/>
            <person name="Nelson W.C."/>
            <person name="Fouts D.E."/>
        </authorList>
    </citation>
    <scope>NUCLEOTIDE SEQUENCE [LARGE SCALE GENOMIC DNA]</scope>
    <source>
        <strain evidence="10">BUT 6</strain>
    </source>
</reference>
<feature type="binding site" evidence="7">
    <location>
        <position position="11"/>
    </location>
    <ligand>
        <name>a divalent metal cation</name>
        <dbReference type="ChEBI" id="CHEBI:60240"/>
    </ligand>
</feature>
<evidence type="ECO:0000256" key="5">
    <source>
        <dbReference type="ARBA" id="ARBA00023229"/>
    </source>
</evidence>
<gene>
    <name evidence="7 10" type="primary">ispF</name>
    <name evidence="10" type="ORF">LEP1GSC058_2790</name>
</gene>
<keyword evidence="11" id="KW-1185">Reference proteome</keyword>
<dbReference type="HAMAP" id="MF_00107">
    <property type="entry name" value="IspF"/>
    <property type="match status" value="1"/>
</dbReference>
<evidence type="ECO:0000313" key="10">
    <source>
        <dbReference type="EMBL" id="EPG73833.1"/>
    </source>
</evidence>
<dbReference type="AlphaFoldDB" id="S3UX33"/>
<sequence>MFRIGQGLDFHKLELNSSRPLILGGATIDSEYALIGHSDADIILHALSDAILGALGLGDIGQYFPDTEPSLKDMDSRIILKKTLDLMKERNFSLINMDCTIIGERPKIAPHRGKIQLTLSGLLGIPQDCVSIKATTTEKMGALGRVEGIGATCVVLLKSV</sequence>
<dbReference type="GO" id="GO:0008685">
    <property type="term" value="F:2-C-methyl-D-erythritol 2,4-cyclodiphosphate synthase activity"/>
    <property type="evidence" value="ECO:0007669"/>
    <property type="project" value="UniProtKB-UniRule"/>
</dbReference>
<dbReference type="InterPro" id="IPR036571">
    <property type="entry name" value="MECDP_synthase_sf"/>
</dbReference>
<protein>
    <recommendedName>
        <fullName evidence="3 7">2-C-methyl-D-erythritol 2,4-cyclodiphosphate synthase</fullName>
        <shortName evidence="7">MECDP-synthase</shortName>
        <shortName evidence="7">MECPP-synthase</shortName>
        <shortName evidence="7">MECPS</shortName>
        <ecNumber evidence="3 7">4.6.1.12</ecNumber>
    </recommendedName>
</protein>
<dbReference type="UniPathway" id="UPA00056">
    <property type="reaction ID" value="UER00095"/>
</dbReference>
<dbReference type="PROSITE" id="PS01350">
    <property type="entry name" value="ISPF"/>
    <property type="match status" value="1"/>
</dbReference>